<keyword evidence="4" id="KW-0804">Transcription</keyword>
<dbReference type="KEGG" id="gqu:AWC35_21140"/>
<name>A0A250B6C2_9GAMM</name>
<keyword evidence="3" id="KW-0238">DNA-binding</keyword>
<evidence type="ECO:0000256" key="4">
    <source>
        <dbReference type="ARBA" id="ARBA00023163"/>
    </source>
</evidence>
<dbReference type="GO" id="GO:0003700">
    <property type="term" value="F:DNA-binding transcription factor activity"/>
    <property type="evidence" value="ECO:0007669"/>
    <property type="project" value="InterPro"/>
</dbReference>
<dbReference type="GO" id="GO:0005829">
    <property type="term" value="C:cytosol"/>
    <property type="evidence" value="ECO:0007669"/>
    <property type="project" value="TreeGrafter"/>
</dbReference>
<dbReference type="PROSITE" id="PS50931">
    <property type="entry name" value="HTH_LYSR"/>
    <property type="match status" value="1"/>
</dbReference>
<dbReference type="RefSeq" id="WP_095848226.1">
    <property type="nucleotide sequence ID" value="NZ_CP014136.1"/>
</dbReference>
<dbReference type="Gene3D" id="1.10.10.10">
    <property type="entry name" value="Winged helix-like DNA-binding domain superfamily/Winged helix DNA-binding domain"/>
    <property type="match status" value="1"/>
</dbReference>
<evidence type="ECO:0000256" key="1">
    <source>
        <dbReference type="ARBA" id="ARBA00009437"/>
    </source>
</evidence>
<sequence length="304" mass="33994">MELKDLHYLLAIYETGHMGKAALSLGITQPALSKCIQRLEKIYAARLLYKAGRGIKLTEAGLLLCERAQKIVQLNKTTQREIAALAEGTAGYVRIGAAATAAEFMLPRLTNQLLAQAPTVQLELKVGMNDLLQGMLRENQLDLVIGFLPENEQGDEFTMRPLQQEPVVVVAGHDHPLAGQRPKLQTLAQYGWLLPSRTVATRQWLEQRLKSLGCPPPRVQIEANSLAVLPRLISQTRLLSFVSRRILQEKQSAIPLVEIPLPELTMPRTFGLLFHSWTELSPTARNIVRIAEKCWPFNKNESPM</sequence>
<keyword evidence="2" id="KW-0805">Transcription regulation</keyword>
<dbReference type="GO" id="GO:0003677">
    <property type="term" value="F:DNA binding"/>
    <property type="evidence" value="ECO:0007669"/>
    <property type="project" value="UniProtKB-KW"/>
</dbReference>
<dbReference type="PANTHER" id="PTHR30419">
    <property type="entry name" value="HTH-TYPE TRANSCRIPTIONAL REGULATOR YBHD"/>
    <property type="match status" value="1"/>
</dbReference>
<accession>A0A250B6C2</accession>
<dbReference type="EMBL" id="CP014136">
    <property type="protein sequence ID" value="ATA21645.1"/>
    <property type="molecule type" value="Genomic_DNA"/>
</dbReference>
<comment type="similarity">
    <text evidence="1">Belongs to the LysR transcriptional regulatory family.</text>
</comment>
<dbReference type="Proteomes" id="UP000217182">
    <property type="component" value="Chromosome"/>
</dbReference>
<evidence type="ECO:0000256" key="3">
    <source>
        <dbReference type="ARBA" id="ARBA00023125"/>
    </source>
</evidence>
<evidence type="ECO:0000313" key="7">
    <source>
        <dbReference type="Proteomes" id="UP000217182"/>
    </source>
</evidence>
<dbReference type="SUPFAM" id="SSF46785">
    <property type="entry name" value="Winged helix' DNA-binding domain"/>
    <property type="match status" value="1"/>
</dbReference>
<evidence type="ECO:0000256" key="2">
    <source>
        <dbReference type="ARBA" id="ARBA00023015"/>
    </source>
</evidence>
<dbReference type="Pfam" id="PF03466">
    <property type="entry name" value="LysR_substrate"/>
    <property type="match status" value="1"/>
</dbReference>
<protein>
    <submittedName>
        <fullName evidence="6">LysR family transcriptional regulator</fullName>
    </submittedName>
</protein>
<dbReference type="Pfam" id="PF00126">
    <property type="entry name" value="HTH_1"/>
    <property type="match status" value="1"/>
</dbReference>
<dbReference type="SUPFAM" id="SSF53850">
    <property type="entry name" value="Periplasmic binding protein-like II"/>
    <property type="match status" value="1"/>
</dbReference>
<proteinExistence type="inferred from homology"/>
<dbReference type="OrthoDB" id="6621862at2"/>
<feature type="domain" description="HTH lysR-type" evidence="5">
    <location>
        <begin position="1"/>
        <end position="58"/>
    </location>
</feature>
<evidence type="ECO:0000313" key="6">
    <source>
        <dbReference type="EMBL" id="ATA21645.1"/>
    </source>
</evidence>
<dbReference type="InterPro" id="IPR000847">
    <property type="entry name" value="LysR_HTH_N"/>
</dbReference>
<dbReference type="Gene3D" id="3.40.190.290">
    <property type="match status" value="1"/>
</dbReference>
<dbReference type="PANTHER" id="PTHR30419:SF8">
    <property type="entry name" value="NITROGEN ASSIMILATION TRANSCRIPTIONAL ACTIVATOR-RELATED"/>
    <property type="match status" value="1"/>
</dbReference>
<dbReference type="InterPro" id="IPR036388">
    <property type="entry name" value="WH-like_DNA-bd_sf"/>
</dbReference>
<dbReference type="InterPro" id="IPR036390">
    <property type="entry name" value="WH_DNA-bd_sf"/>
</dbReference>
<keyword evidence="7" id="KW-1185">Reference proteome</keyword>
<organism evidence="6 7">
    <name type="scientific">Gibbsiella quercinecans</name>
    <dbReference type="NCBI Taxonomy" id="929813"/>
    <lineage>
        <taxon>Bacteria</taxon>
        <taxon>Pseudomonadati</taxon>
        <taxon>Pseudomonadota</taxon>
        <taxon>Gammaproteobacteria</taxon>
        <taxon>Enterobacterales</taxon>
        <taxon>Yersiniaceae</taxon>
        <taxon>Gibbsiella</taxon>
    </lineage>
</organism>
<dbReference type="AlphaFoldDB" id="A0A250B6C2"/>
<reference evidence="6 7" key="1">
    <citation type="submission" date="2016-01" db="EMBL/GenBank/DDBJ databases">
        <authorList>
            <person name="Oliw E.H."/>
        </authorList>
    </citation>
    <scope>NUCLEOTIDE SEQUENCE [LARGE SCALE GENOMIC DNA]</scope>
    <source>
        <strain evidence="6 7">FRB97</strain>
    </source>
</reference>
<dbReference type="InterPro" id="IPR005119">
    <property type="entry name" value="LysR_subst-bd"/>
</dbReference>
<dbReference type="InterPro" id="IPR050950">
    <property type="entry name" value="HTH-type_LysR_regulators"/>
</dbReference>
<evidence type="ECO:0000259" key="5">
    <source>
        <dbReference type="PROSITE" id="PS50931"/>
    </source>
</evidence>
<gene>
    <name evidence="6" type="ORF">AWC35_21140</name>
</gene>